<name>A0A411YW48_9RHOB</name>
<dbReference type="Proteomes" id="UP000284547">
    <property type="component" value="Unassembled WGS sequence"/>
</dbReference>
<dbReference type="AlphaFoldDB" id="A0A411YW48"/>
<dbReference type="OrthoDB" id="8261795at2"/>
<evidence type="ECO:0008006" key="4">
    <source>
        <dbReference type="Google" id="ProtNLM"/>
    </source>
</evidence>
<reference evidence="2 3" key="1">
    <citation type="submission" date="2018-08" db="EMBL/GenBank/DDBJ databases">
        <title>Flavobacterium tibetense sp. nov., isolated from a wetland YonghuCo on Tibetan Plateau.</title>
        <authorList>
            <person name="Phurbu D."/>
            <person name="Lu H."/>
            <person name="Xing P."/>
        </authorList>
    </citation>
    <scope>NUCLEOTIDE SEQUENCE [LARGE SCALE GENOMIC DNA]</scope>
    <source>
        <strain evidence="2 3">DJC</strain>
    </source>
</reference>
<organism evidence="2 3">
    <name type="scientific">Pseudotabrizicola alkalilacus</name>
    <dbReference type="NCBI Taxonomy" id="2305252"/>
    <lineage>
        <taxon>Bacteria</taxon>
        <taxon>Pseudomonadati</taxon>
        <taxon>Pseudomonadota</taxon>
        <taxon>Alphaproteobacteria</taxon>
        <taxon>Rhodobacterales</taxon>
        <taxon>Paracoccaceae</taxon>
        <taxon>Pseudotabrizicola</taxon>
    </lineage>
</organism>
<keyword evidence="3" id="KW-1185">Reference proteome</keyword>
<feature type="compositionally biased region" description="Polar residues" evidence="1">
    <location>
        <begin position="34"/>
        <end position="50"/>
    </location>
</feature>
<evidence type="ECO:0000256" key="1">
    <source>
        <dbReference type="SAM" id="MobiDB-lite"/>
    </source>
</evidence>
<protein>
    <recommendedName>
        <fullName evidence="4">IS110 family transposase</fullName>
    </recommendedName>
</protein>
<gene>
    <name evidence="2" type="ORF">D1012_21920</name>
</gene>
<dbReference type="EMBL" id="QWEY01000034">
    <property type="protein sequence ID" value="RGP35094.1"/>
    <property type="molecule type" value="Genomic_DNA"/>
</dbReference>
<feature type="region of interest" description="Disordered" evidence="1">
    <location>
        <begin position="34"/>
        <end position="59"/>
    </location>
</feature>
<evidence type="ECO:0000313" key="2">
    <source>
        <dbReference type="EMBL" id="RGP35094.1"/>
    </source>
</evidence>
<accession>A0A411YW48</accession>
<evidence type="ECO:0000313" key="3">
    <source>
        <dbReference type="Proteomes" id="UP000284547"/>
    </source>
</evidence>
<proteinExistence type="predicted"/>
<comment type="caution">
    <text evidence="2">The sequence shown here is derived from an EMBL/GenBank/DDBJ whole genome shotgun (WGS) entry which is preliminary data.</text>
</comment>
<sequence>MKLFVGLDVSLEKTAICVISEHGKIVKEAQVASESATSRAGSPRQVTSISAVPFARRQR</sequence>